<gene>
    <name evidence="2" type="ORF">R1flu_005530</name>
</gene>
<evidence type="ECO:0000313" key="2">
    <source>
        <dbReference type="EMBL" id="KAL2634051.1"/>
    </source>
</evidence>
<feature type="compositionally biased region" description="Polar residues" evidence="1">
    <location>
        <begin position="118"/>
        <end position="131"/>
    </location>
</feature>
<dbReference type="AlphaFoldDB" id="A0ABD1YTF5"/>
<comment type="caution">
    <text evidence="2">The sequence shown here is derived from an EMBL/GenBank/DDBJ whole genome shotgun (WGS) entry which is preliminary data.</text>
</comment>
<evidence type="ECO:0000256" key="1">
    <source>
        <dbReference type="SAM" id="MobiDB-lite"/>
    </source>
</evidence>
<sequence length="152" mass="17003">MDAWWSDFEHALPRGFLGMDRVAGVQLEPLNMWQVLGRNQPLPDDDDPVGSQIPMTQIPPVQFSFPNCAIGNSQPSWEMSGRVLDSTPRENDEAIVDAILEQDALPPRPRVGRPSAQRRFSVNSSVPVSTTIDDRQNSRSSGSHGWWKHCLI</sequence>
<evidence type="ECO:0000313" key="3">
    <source>
        <dbReference type="Proteomes" id="UP001605036"/>
    </source>
</evidence>
<accession>A0ABD1YTF5</accession>
<dbReference type="Proteomes" id="UP001605036">
    <property type="component" value="Unassembled WGS sequence"/>
</dbReference>
<proteinExistence type="predicted"/>
<reference evidence="2 3" key="1">
    <citation type="submission" date="2024-09" db="EMBL/GenBank/DDBJ databases">
        <title>Chromosome-scale assembly of Riccia fluitans.</title>
        <authorList>
            <person name="Paukszto L."/>
            <person name="Sawicki J."/>
            <person name="Karawczyk K."/>
            <person name="Piernik-Szablinska J."/>
            <person name="Szczecinska M."/>
            <person name="Mazdziarz M."/>
        </authorList>
    </citation>
    <scope>NUCLEOTIDE SEQUENCE [LARGE SCALE GENOMIC DNA]</scope>
    <source>
        <strain evidence="2">Rf_01</strain>
        <tissue evidence="2">Aerial parts of the thallus</tissue>
    </source>
</reference>
<name>A0ABD1YTF5_9MARC</name>
<protein>
    <submittedName>
        <fullName evidence="2">Uncharacterized protein</fullName>
    </submittedName>
</protein>
<keyword evidence="3" id="KW-1185">Reference proteome</keyword>
<feature type="region of interest" description="Disordered" evidence="1">
    <location>
        <begin position="99"/>
        <end position="146"/>
    </location>
</feature>
<organism evidence="2 3">
    <name type="scientific">Riccia fluitans</name>
    <dbReference type="NCBI Taxonomy" id="41844"/>
    <lineage>
        <taxon>Eukaryota</taxon>
        <taxon>Viridiplantae</taxon>
        <taxon>Streptophyta</taxon>
        <taxon>Embryophyta</taxon>
        <taxon>Marchantiophyta</taxon>
        <taxon>Marchantiopsida</taxon>
        <taxon>Marchantiidae</taxon>
        <taxon>Marchantiales</taxon>
        <taxon>Ricciaceae</taxon>
        <taxon>Riccia</taxon>
    </lineage>
</organism>
<dbReference type="EMBL" id="JBHFFA010000003">
    <property type="protein sequence ID" value="KAL2634051.1"/>
    <property type="molecule type" value="Genomic_DNA"/>
</dbReference>